<sequence>MMTDDDDDSSTRKSPSTAVRWADLADLILIIAREIQFRGYSDERAVQLSQSEGMVMRHLVQHAAATPSQIAAATGLQRTNVSPVLRDLEKKGLIERHVDPQDRRGVSVHRTLRGTENYALVRKEWGAAVSAAAGGDTTNLDDAVALLKAIETGLTSTRPKGGDGPVRGPARQQHI</sequence>
<reference evidence="6 7" key="1">
    <citation type="submission" date="2023-08" db="EMBL/GenBank/DDBJ databases">
        <title>Implementing the SeqCode for naming new Mesorhizobium species isolated from Vachellia karroo root nodules.</title>
        <authorList>
            <person name="Van Lill M."/>
        </authorList>
    </citation>
    <scope>NUCLEOTIDE SEQUENCE [LARGE SCALE GENOMIC DNA]</scope>
    <source>
        <strain evidence="6 7">VK24D</strain>
    </source>
</reference>
<dbReference type="PRINTS" id="PR00598">
    <property type="entry name" value="HTHMARR"/>
</dbReference>
<feature type="region of interest" description="Disordered" evidence="4">
    <location>
        <begin position="154"/>
        <end position="175"/>
    </location>
</feature>
<keyword evidence="1" id="KW-0805">Transcription regulation</keyword>
<proteinExistence type="predicted"/>
<dbReference type="InterPro" id="IPR036390">
    <property type="entry name" value="WH_DNA-bd_sf"/>
</dbReference>
<dbReference type="InterPro" id="IPR039422">
    <property type="entry name" value="MarR/SlyA-like"/>
</dbReference>
<comment type="caution">
    <text evidence="6">The sequence shown here is derived from an EMBL/GenBank/DDBJ whole genome shotgun (WGS) entry which is preliminary data.</text>
</comment>
<dbReference type="PROSITE" id="PS50995">
    <property type="entry name" value="HTH_MARR_2"/>
    <property type="match status" value="1"/>
</dbReference>
<evidence type="ECO:0000256" key="4">
    <source>
        <dbReference type="SAM" id="MobiDB-lite"/>
    </source>
</evidence>
<evidence type="ECO:0000259" key="5">
    <source>
        <dbReference type="PROSITE" id="PS50995"/>
    </source>
</evidence>
<evidence type="ECO:0000256" key="3">
    <source>
        <dbReference type="ARBA" id="ARBA00023163"/>
    </source>
</evidence>
<dbReference type="SMART" id="SM00347">
    <property type="entry name" value="HTH_MARR"/>
    <property type="match status" value="1"/>
</dbReference>
<accession>A0ABU4XZQ3</accession>
<dbReference type="Gene3D" id="1.10.10.10">
    <property type="entry name" value="Winged helix-like DNA-binding domain superfamily/Winged helix DNA-binding domain"/>
    <property type="match status" value="1"/>
</dbReference>
<dbReference type="EMBL" id="JAVIIW010000016">
    <property type="protein sequence ID" value="MDX8479901.1"/>
    <property type="molecule type" value="Genomic_DNA"/>
</dbReference>
<dbReference type="CDD" id="cd00090">
    <property type="entry name" value="HTH_ARSR"/>
    <property type="match status" value="1"/>
</dbReference>
<name>A0ABU4XZQ3_9HYPH</name>
<dbReference type="InterPro" id="IPR011991">
    <property type="entry name" value="ArsR-like_HTH"/>
</dbReference>
<gene>
    <name evidence="6" type="ORF">RFN28_15630</name>
</gene>
<dbReference type="SUPFAM" id="SSF46785">
    <property type="entry name" value="Winged helix' DNA-binding domain"/>
    <property type="match status" value="1"/>
</dbReference>
<dbReference type="PANTHER" id="PTHR33164:SF43">
    <property type="entry name" value="HTH-TYPE TRANSCRIPTIONAL REPRESSOR YETL"/>
    <property type="match status" value="1"/>
</dbReference>
<organism evidence="6 7">
    <name type="scientific">Mesorhizobium album</name>
    <dbReference type="NCBI Taxonomy" id="3072314"/>
    <lineage>
        <taxon>Bacteria</taxon>
        <taxon>Pseudomonadati</taxon>
        <taxon>Pseudomonadota</taxon>
        <taxon>Alphaproteobacteria</taxon>
        <taxon>Hyphomicrobiales</taxon>
        <taxon>Phyllobacteriaceae</taxon>
        <taxon>Mesorhizobium</taxon>
    </lineage>
</organism>
<feature type="domain" description="HTH marR-type" evidence="5">
    <location>
        <begin position="21"/>
        <end position="152"/>
    </location>
</feature>
<dbReference type="Proteomes" id="UP001287059">
    <property type="component" value="Unassembled WGS sequence"/>
</dbReference>
<dbReference type="PANTHER" id="PTHR33164">
    <property type="entry name" value="TRANSCRIPTIONAL REGULATOR, MARR FAMILY"/>
    <property type="match status" value="1"/>
</dbReference>
<evidence type="ECO:0000256" key="1">
    <source>
        <dbReference type="ARBA" id="ARBA00023015"/>
    </source>
</evidence>
<evidence type="ECO:0000313" key="7">
    <source>
        <dbReference type="Proteomes" id="UP001287059"/>
    </source>
</evidence>
<dbReference type="InterPro" id="IPR000835">
    <property type="entry name" value="HTH_MarR-typ"/>
</dbReference>
<keyword evidence="2" id="KW-0238">DNA-binding</keyword>
<evidence type="ECO:0000313" key="6">
    <source>
        <dbReference type="EMBL" id="MDX8479901.1"/>
    </source>
</evidence>
<dbReference type="InterPro" id="IPR036388">
    <property type="entry name" value="WH-like_DNA-bd_sf"/>
</dbReference>
<dbReference type="PROSITE" id="PS01117">
    <property type="entry name" value="HTH_MARR_1"/>
    <property type="match status" value="1"/>
</dbReference>
<keyword evidence="7" id="KW-1185">Reference proteome</keyword>
<dbReference type="RefSeq" id="WP_320288215.1">
    <property type="nucleotide sequence ID" value="NZ_JAVIIW010000016.1"/>
</dbReference>
<keyword evidence="3" id="KW-0804">Transcription</keyword>
<protein>
    <submittedName>
        <fullName evidence="6">MarR family transcriptional regulator</fullName>
    </submittedName>
</protein>
<dbReference type="Pfam" id="PF01047">
    <property type="entry name" value="MarR"/>
    <property type="match status" value="1"/>
</dbReference>
<evidence type="ECO:0000256" key="2">
    <source>
        <dbReference type="ARBA" id="ARBA00023125"/>
    </source>
</evidence>
<dbReference type="InterPro" id="IPR023187">
    <property type="entry name" value="Tscrpt_reg_MarR-type_CS"/>
</dbReference>